<gene>
    <name evidence="2" type="ORF">C2G38_2081793</name>
</gene>
<keyword evidence="3" id="KW-1185">Reference proteome</keyword>
<accession>A0A397VC10</accession>
<comment type="caution">
    <text evidence="2">The sequence shown here is derived from an EMBL/GenBank/DDBJ whole genome shotgun (WGS) entry which is preliminary data.</text>
</comment>
<protein>
    <recommendedName>
        <fullName evidence="4">TNFR-Cys domain-containing protein</fullName>
    </recommendedName>
</protein>
<feature type="signal peptide" evidence="1">
    <location>
        <begin position="1"/>
        <end position="21"/>
    </location>
</feature>
<evidence type="ECO:0000313" key="3">
    <source>
        <dbReference type="Proteomes" id="UP000266673"/>
    </source>
</evidence>
<evidence type="ECO:0000313" key="2">
    <source>
        <dbReference type="EMBL" id="RIB20015.1"/>
    </source>
</evidence>
<name>A0A397VC10_9GLOM</name>
<organism evidence="2 3">
    <name type="scientific">Gigaspora rosea</name>
    <dbReference type="NCBI Taxonomy" id="44941"/>
    <lineage>
        <taxon>Eukaryota</taxon>
        <taxon>Fungi</taxon>
        <taxon>Fungi incertae sedis</taxon>
        <taxon>Mucoromycota</taxon>
        <taxon>Glomeromycotina</taxon>
        <taxon>Glomeromycetes</taxon>
        <taxon>Diversisporales</taxon>
        <taxon>Gigasporaceae</taxon>
        <taxon>Gigaspora</taxon>
    </lineage>
</organism>
<feature type="chain" id="PRO_5017401677" description="TNFR-Cys domain-containing protein" evidence="1">
    <location>
        <begin position="22"/>
        <end position="82"/>
    </location>
</feature>
<dbReference type="Proteomes" id="UP000266673">
    <property type="component" value="Unassembled WGS sequence"/>
</dbReference>
<proteinExistence type="predicted"/>
<sequence>MKQAHILLLLVFFFFAVQVNSCKIFYCNCNGRCACDVRSVSRYENTTCNTKECAKCIVAAVTCGIACIMNGEACTGCLSCIY</sequence>
<evidence type="ECO:0000256" key="1">
    <source>
        <dbReference type="SAM" id="SignalP"/>
    </source>
</evidence>
<evidence type="ECO:0008006" key="4">
    <source>
        <dbReference type="Google" id="ProtNLM"/>
    </source>
</evidence>
<dbReference type="AlphaFoldDB" id="A0A397VC10"/>
<dbReference type="EMBL" id="QKWP01000440">
    <property type="protein sequence ID" value="RIB20015.1"/>
    <property type="molecule type" value="Genomic_DNA"/>
</dbReference>
<keyword evidence="1" id="KW-0732">Signal</keyword>
<reference evidence="2 3" key="1">
    <citation type="submission" date="2018-06" db="EMBL/GenBank/DDBJ databases">
        <title>Comparative genomics reveals the genomic features of Rhizophagus irregularis, R. cerebriforme, R. diaphanum and Gigaspora rosea, and their symbiotic lifestyle signature.</title>
        <authorList>
            <person name="Morin E."/>
            <person name="San Clemente H."/>
            <person name="Chen E.C.H."/>
            <person name="De La Providencia I."/>
            <person name="Hainaut M."/>
            <person name="Kuo A."/>
            <person name="Kohler A."/>
            <person name="Murat C."/>
            <person name="Tang N."/>
            <person name="Roy S."/>
            <person name="Loubradou J."/>
            <person name="Henrissat B."/>
            <person name="Grigoriev I.V."/>
            <person name="Corradi N."/>
            <person name="Roux C."/>
            <person name="Martin F.M."/>
        </authorList>
    </citation>
    <scope>NUCLEOTIDE SEQUENCE [LARGE SCALE GENOMIC DNA]</scope>
    <source>
        <strain evidence="2 3">DAOM 194757</strain>
    </source>
</reference>